<sequence>MIRPFIDSAMYIKIFGGSFAALATMTTGAFIYVGNKNVKAYESMRIKLFRSREILNAQRDQLAKLRGKTVQ</sequence>
<evidence type="ECO:0000256" key="1">
    <source>
        <dbReference type="SAM" id="Phobius"/>
    </source>
</evidence>
<dbReference type="PATRIC" id="fig|1212765.3.peg.983"/>
<dbReference type="EMBL" id="CP003731">
    <property type="protein sequence ID" value="AFO52446.1"/>
    <property type="molecule type" value="Genomic_DNA"/>
</dbReference>
<evidence type="ECO:0000313" key="3">
    <source>
        <dbReference type="Proteomes" id="UP000006502"/>
    </source>
</evidence>
<proteinExistence type="predicted"/>
<name>I7CH13_MYCHA</name>
<accession>I7CH13</accession>
<keyword evidence="1" id="KW-0812">Transmembrane</keyword>
<protein>
    <recommendedName>
        <fullName evidence="4">Transmembrane protein</fullName>
    </recommendedName>
</protein>
<keyword evidence="3" id="KW-1185">Reference proteome</keyword>
<dbReference type="STRING" id="1212765.MHLP_04330"/>
<keyword evidence="1" id="KW-0472">Membrane</keyword>
<dbReference type="Proteomes" id="UP000006502">
    <property type="component" value="Chromosome"/>
</dbReference>
<gene>
    <name evidence="2" type="ordered locus">MHLP_04330</name>
</gene>
<dbReference type="HOGENOM" id="CLU_2735731_0_0_14"/>
<dbReference type="KEGG" id="mhl:MHLP_04330"/>
<evidence type="ECO:0008006" key="4">
    <source>
        <dbReference type="Google" id="ProtNLM"/>
    </source>
</evidence>
<evidence type="ECO:0000313" key="2">
    <source>
        <dbReference type="EMBL" id="AFO52446.1"/>
    </source>
</evidence>
<dbReference type="AlphaFoldDB" id="I7CH13"/>
<dbReference type="OrthoDB" id="399984at2"/>
<feature type="transmembrane region" description="Helical" evidence="1">
    <location>
        <begin position="12"/>
        <end position="34"/>
    </location>
</feature>
<keyword evidence="1" id="KW-1133">Transmembrane helix</keyword>
<reference evidence="2 3" key="1">
    <citation type="journal article" date="2012" name="J. Bacteriol.">
        <title>Genome Sequence of "Candidatus Mycoplasma haemolamae" Strain Purdue, a Red Blood Cell Pathogen of Alpacas (Vicugna pacos) and Llamas (Lama glama).</title>
        <authorList>
            <person name="Guimaraes A.M."/>
            <person name="Toth B."/>
            <person name="Santos A.P."/>
            <person name="do Nascimento N.C."/>
            <person name="Kritchevsky J.E."/>
            <person name="Messick J.B."/>
        </authorList>
    </citation>
    <scope>NUCLEOTIDE SEQUENCE [LARGE SCALE GENOMIC DNA]</scope>
    <source>
        <strain evidence="2 3">Purdue</strain>
    </source>
</reference>
<reference evidence="3" key="2">
    <citation type="submission" date="2012-07" db="EMBL/GenBank/DDBJ databases">
        <title>Complete genome sequence of 'Candidatus Mycoplasma haemolamae'.</title>
        <authorList>
            <person name="Guimaraes A.M.S."/>
            <person name="Toth B."/>
            <person name="Santos A.P."/>
            <person name="Nascimento N.C."/>
            <person name="Sojka J.E."/>
            <person name="Messick J.B."/>
        </authorList>
    </citation>
    <scope>NUCLEOTIDE SEQUENCE [LARGE SCALE GENOMIC DNA]</scope>
    <source>
        <strain evidence="3">Purdue</strain>
    </source>
</reference>
<organism evidence="2 3">
    <name type="scientific">Mycoplasma haematolamae (strain Purdue)</name>
    <dbReference type="NCBI Taxonomy" id="1212765"/>
    <lineage>
        <taxon>Bacteria</taxon>
        <taxon>Bacillati</taxon>
        <taxon>Mycoplasmatota</taxon>
        <taxon>Mollicutes</taxon>
        <taxon>Mycoplasmataceae</taxon>
        <taxon>Mycoplasma</taxon>
    </lineage>
</organism>